<comment type="caution">
    <text evidence="2">The sequence shown here is derived from an EMBL/GenBank/DDBJ whole genome shotgun (WGS) entry which is preliminary data.</text>
</comment>
<keyword evidence="1" id="KW-0812">Transmembrane</keyword>
<protein>
    <recommendedName>
        <fullName evidence="4">Lipocalin-like domain-containing protein</fullName>
    </recommendedName>
</protein>
<dbReference type="Proteomes" id="UP001300692">
    <property type="component" value="Unassembled WGS sequence"/>
</dbReference>
<evidence type="ECO:0008006" key="4">
    <source>
        <dbReference type="Google" id="ProtNLM"/>
    </source>
</evidence>
<keyword evidence="3" id="KW-1185">Reference proteome</keyword>
<evidence type="ECO:0000256" key="1">
    <source>
        <dbReference type="SAM" id="Phobius"/>
    </source>
</evidence>
<accession>A0ABT3CNF8</accession>
<dbReference type="RefSeq" id="WP_264135854.1">
    <property type="nucleotide sequence ID" value="NZ_JAOYOD010000001.1"/>
</dbReference>
<sequence>MITFKVFLVYLVTGTVVIAGLFAMLMHGEKPHDHIVGTWKETAWHYEELDQMHDHYSVISSEINEQMKHEISQGLVFHQAELWSFYPNGQVVLVNGDGVHRRLDYRLQGRGHVLKLHEEGASPEHYQIKKISEDQMEIHFSTDVKARGLVKVVFEKVPNTISLANEVQ</sequence>
<organism evidence="2 3">
    <name type="scientific">Reichenbachiella ulvae</name>
    <dbReference type="NCBI Taxonomy" id="2980104"/>
    <lineage>
        <taxon>Bacteria</taxon>
        <taxon>Pseudomonadati</taxon>
        <taxon>Bacteroidota</taxon>
        <taxon>Cytophagia</taxon>
        <taxon>Cytophagales</taxon>
        <taxon>Reichenbachiellaceae</taxon>
        <taxon>Reichenbachiella</taxon>
    </lineage>
</organism>
<name>A0ABT3CNF8_9BACT</name>
<proteinExistence type="predicted"/>
<keyword evidence="1" id="KW-0472">Membrane</keyword>
<feature type="transmembrane region" description="Helical" evidence="1">
    <location>
        <begin position="6"/>
        <end position="25"/>
    </location>
</feature>
<evidence type="ECO:0000313" key="3">
    <source>
        <dbReference type="Proteomes" id="UP001300692"/>
    </source>
</evidence>
<reference evidence="2 3" key="1">
    <citation type="submission" date="2022-10" db="EMBL/GenBank/DDBJ databases">
        <title>Comparative genomics and taxonomic characterization of three novel marine species of genus Reichenbachiella exhibiting antioxidant and polysaccharide degradation activities.</title>
        <authorList>
            <person name="Muhammad N."/>
            <person name="Lee Y.-J."/>
            <person name="Ko J."/>
            <person name="Kim S.-G."/>
        </authorList>
    </citation>
    <scope>NUCLEOTIDE SEQUENCE [LARGE SCALE GENOMIC DNA]</scope>
    <source>
        <strain evidence="2 3">ABR2-5</strain>
    </source>
</reference>
<gene>
    <name evidence="2" type="ORF">N7U62_00205</name>
</gene>
<keyword evidence="1" id="KW-1133">Transmembrane helix</keyword>
<evidence type="ECO:0000313" key="2">
    <source>
        <dbReference type="EMBL" id="MCV9385058.1"/>
    </source>
</evidence>
<dbReference type="EMBL" id="JAOYOD010000001">
    <property type="protein sequence ID" value="MCV9385058.1"/>
    <property type="molecule type" value="Genomic_DNA"/>
</dbReference>